<comment type="caution">
    <text evidence="3">The sequence shown here is derived from an EMBL/GenBank/DDBJ whole genome shotgun (WGS) entry which is preliminary data.</text>
</comment>
<organism evidence="3 4">
    <name type="scientific">Marasmius oreades</name>
    <name type="common">fairy-ring Marasmius</name>
    <dbReference type="NCBI Taxonomy" id="181124"/>
    <lineage>
        <taxon>Eukaryota</taxon>
        <taxon>Fungi</taxon>
        <taxon>Dikarya</taxon>
        <taxon>Basidiomycota</taxon>
        <taxon>Agaricomycotina</taxon>
        <taxon>Agaricomycetes</taxon>
        <taxon>Agaricomycetidae</taxon>
        <taxon>Agaricales</taxon>
        <taxon>Marasmiineae</taxon>
        <taxon>Marasmiaceae</taxon>
        <taxon>Marasmius</taxon>
    </lineage>
</organism>
<feature type="compositionally biased region" description="Low complexity" evidence="1">
    <location>
        <begin position="48"/>
        <end position="65"/>
    </location>
</feature>
<keyword evidence="4" id="KW-1185">Reference proteome</keyword>
<evidence type="ECO:0000256" key="1">
    <source>
        <dbReference type="SAM" id="MobiDB-lite"/>
    </source>
</evidence>
<dbReference type="KEGG" id="more:E1B28_002821"/>
<feature type="compositionally biased region" description="Low complexity" evidence="1">
    <location>
        <begin position="323"/>
        <end position="334"/>
    </location>
</feature>
<evidence type="ECO:0000259" key="2">
    <source>
        <dbReference type="Pfam" id="PF24016"/>
    </source>
</evidence>
<sequence length="349" mass="37242">MIIQNEEDMHDKAQAPNLTVIQRHEEAPPPQYEEYEFSTYRPNRTTGTSSAPRWSTSSSSFSSSTPGPVPADSRAVNYISINKPLGSIDCTYLLDPTIHIPSSLLPKLEPGQTEDDRKNLSLKTKLGTIVANIHLLHREGSVSTTKRTTLECKTTLGTMVVKIDATPSKTRPPFHLKAQTQSGTIDLQLPRSFRGFLTITTTIGTVTLSPEVHQANRWIHTGSAGRVRRGFLGDSSSLDDVGLASGSWNGDEVVIETAMGSVDVSFVGGIPSGAYGFSGIPPRTTTSSSWHSSSYSSSSSSWSWSTSYRGGASASSPQGFPPSSGAGAQTGSSTGPPPLAALLGYRDHK</sequence>
<gene>
    <name evidence="3" type="ORF">E1B28_002821</name>
</gene>
<dbReference type="Pfam" id="PF24016">
    <property type="entry name" value="DUF7330"/>
    <property type="match status" value="1"/>
</dbReference>
<dbReference type="AlphaFoldDB" id="A0A9P7RPD6"/>
<dbReference type="OrthoDB" id="2593559at2759"/>
<feature type="compositionally biased region" description="Low complexity" evidence="1">
    <location>
        <begin position="286"/>
        <end position="307"/>
    </location>
</feature>
<protein>
    <recommendedName>
        <fullName evidence="2">DUF7330 domain-containing protein</fullName>
    </recommendedName>
</protein>
<feature type="domain" description="DUF7330" evidence="2">
    <location>
        <begin position="77"/>
        <end position="267"/>
    </location>
</feature>
<reference evidence="3" key="1">
    <citation type="journal article" date="2021" name="Genome Biol. Evol.">
        <title>The assembled and annotated genome of the fairy-ring fungus Marasmius oreades.</title>
        <authorList>
            <person name="Hiltunen M."/>
            <person name="Ament-Velasquez S.L."/>
            <person name="Johannesson H."/>
        </authorList>
    </citation>
    <scope>NUCLEOTIDE SEQUENCE</scope>
    <source>
        <strain evidence="3">03SP1</strain>
    </source>
</reference>
<name>A0A9P7RPD6_9AGAR</name>
<evidence type="ECO:0000313" key="4">
    <source>
        <dbReference type="Proteomes" id="UP001049176"/>
    </source>
</evidence>
<feature type="region of interest" description="Disordered" evidence="1">
    <location>
        <begin position="286"/>
        <end position="349"/>
    </location>
</feature>
<dbReference type="RefSeq" id="XP_043003374.1">
    <property type="nucleotide sequence ID" value="XM_043159768.1"/>
</dbReference>
<evidence type="ECO:0000313" key="3">
    <source>
        <dbReference type="EMBL" id="KAG7086903.1"/>
    </source>
</evidence>
<accession>A0A9P7RPD6</accession>
<dbReference type="Proteomes" id="UP001049176">
    <property type="component" value="Chromosome 10"/>
</dbReference>
<feature type="region of interest" description="Disordered" evidence="1">
    <location>
        <begin position="1"/>
        <end position="72"/>
    </location>
</feature>
<dbReference type="GeneID" id="66071897"/>
<proteinExistence type="predicted"/>
<dbReference type="EMBL" id="CM032190">
    <property type="protein sequence ID" value="KAG7086903.1"/>
    <property type="molecule type" value="Genomic_DNA"/>
</dbReference>
<dbReference type="InterPro" id="IPR055754">
    <property type="entry name" value="DUF7330"/>
</dbReference>